<dbReference type="Pfam" id="PF12326">
    <property type="entry name" value="EOS1"/>
    <property type="match status" value="1"/>
</dbReference>
<protein>
    <submittedName>
        <fullName evidence="2">Uncharacterized protein</fullName>
    </submittedName>
</protein>
<dbReference type="OrthoDB" id="3553126at2759"/>
<keyword evidence="1" id="KW-0812">Transmembrane</keyword>
<dbReference type="EMBL" id="JABFCT010000002">
    <property type="protein sequence ID" value="KAF5878807.1"/>
    <property type="molecule type" value="Genomic_DNA"/>
</dbReference>
<name>A0A8H6ENK5_9HELO</name>
<dbReference type="InterPro" id="IPR021100">
    <property type="entry name" value="N-glycosylation_EOS1"/>
</dbReference>
<proteinExistence type="predicted"/>
<keyword evidence="1" id="KW-1133">Transmembrane helix</keyword>
<dbReference type="GO" id="GO:0005789">
    <property type="term" value="C:endoplasmic reticulum membrane"/>
    <property type="evidence" value="ECO:0007669"/>
    <property type="project" value="InterPro"/>
</dbReference>
<dbReference type="GO" id="GO:0034599">
    <property type="term" value="P:cellular response to oxidative stress"/>
    <property type="evidence" value="ECO:0007669"/>
    <property type="project" value="InterPro"/>
</dbReference>
<dbReference type="AlphaFoldDB" id="A0A8H6ENK5"/>
<dbReference type="GO" id="GO:0006487">
    <property type="term" value="P:protein N-linked glycosylation"/>
    <property type="evidence" value="ECO:0007669"/>
    <property type="project" value="TreeGrafter"/>
</dbReference>
<feature type="transmembrane region" description="Helical" evidence="1">
    <location>
        <begin position="45"/>
        <end position="66"/>
    </location>
</feature>
<dbReference type="RefSeq" id="XP_037197751.1">
    <property type="nucleotide sequence ID" value="XM_037331418.1"/>
</dbReference>
<evidence type="ECO:0000313" key="2">
    <source>
        <dbReference type="EMBL" id="KAF5878807.1"/>
    </source>
</evidence>
<sequence>MRELLWDEMNAVEAKWTIEKRFRVVEVFLAVLVSKSPILRKERSGAVVLSCFSSAYLAFFFTDCLMSRWLLNYTPQATIVRLLTINLINAYTTSWILYLSGVQETHAYFFLLGFV</sequence>
<dbReference type="PANTHER" id="PTHR28147:SF1">
    <property type="entry name" value="N-GLYCOSYLATION PROTEIN EOS1"/>
    <property type="match status" value="1"/>
</dbReference>
<gene>
    <name evidence="2" type="ORF">Bfra_000976</name>
</gene>
<evidence type="ECO:0000313" key="3">
    <source>
        <dbReference type="Proteomes" id="UP000531561"/>
    </source>
</evidence>
<evidence type="ECO:0000256" key="1">
    <source>
        <dbReference type="SAM" id="Phobius"/>
    </source>
</evidence>
<dbReference type="PANTHER" id="PTHR28147">
    <property type="entry name" value="N-GLYCOSYLATION PROTEIN EOS1"/>
    <property type="match status" value="1"/>
</dbReference>
<dbReference type="GeneID" id="59255110"/>
<accession>A0A8H6ENK5</accession>
<dbReference type="Proteomes" id="UP000531561">
    <property type="component" value="Unassembled WGS sequence"/>
</dbReference>
<reference evidence="2 3" key="1">
    <citation type="journal article" date="2020" name="Phytopathology">
        <title>A high-quality genome resource of Botrytis fragariae, a new and rapidly spreading fungal pathogen causing strawberry gray mold in the U.S.A.</title>
        <authorList>
            <person name="Wu Y."/>
            <person name="Saski C.A."/>
            <person name="Schnabel G."/>
            <person name="Xiao S."/>
            <person name="Hu M."/>
        </authorList>
    </citation>
    <scope>NUCLEOTIDE SEQUENCE [LARGE SCALE GENOMIC DNA]</scope>
    <source>
        <strain evidence="2 3">BVB16</strain>
    </source>
</reference>
<keyword evidence="1" id="KW-0472">Membrane</keyword>
<comment type="caution">
    <text evidence="2">The sequence shown here is derived from an EMBL/GenBank/DDBJ whole genome shotgun (WGS) entry which is preliminary data.</text>
</comment>
<feature type="transmembrane region" description="Helical" evidence="1">
    <location>
        <begin position="78"/>
        <end position="98"/>
    </location>
</feature>
<organism evidence="2 3">
    <name type="scientific">Botrytis fragariae</name>
    <dbReference type="NCBI Taxonomy" id="1964551"/>
    <lineage>
        <taxon>Eukaryota</taxon>
        <taxon>Fungi</taxon>
        <taxon>Dikarya</taxon>
        <taxon>Ascomycota</taxon>
        <taxon>Pezizomycotina</taxon>
        <taxon>Leotiomycetes</taxon>
        <taxon>Helotiales</taxon>
        <taxon>Sclerotiniaceae</taxon>
        <taxon>Botrytis</taxon>
    </lineage>
</organism>
<keyword evidence="3" id="KW-1185">Reference proteome</keyword>